<feature type="binding site" evidence="5">
    <location>
        <position position="125"/>
    </location>
    <ligand>
        <name>dimethylallyl diphosphate</name>
        <dbReference type="ChEBI" id="CHEBI:57623"/>
    </ligand>
</feature>
<keyword evidence="5" id="KW-0414">Isoprene biosynthesis</keyword>
<dbReference type="GO" id="GO:0019288">
    <property type="term" value="P:isopentenyl diphosphate biosynthetic process, methylerythritol 4-phosphate pathway"/>
    <property type="evidence" value="ECO:0007669"/>
    <property type="project" value="UniProtKB-UniRule"/>
</dbReference>
<evidence type="ECO:0000256" key="4">
    <source>
        <dbReference type="ARBA" id="ARBA00023014"/>
    </source>
</evidence>
<feature type="binding site" evidence="5">
    <location>
        <position position="75"/>
    </location>
    <ligand>
        <name>(2E)-4-hydroxy-3-methylbut-2-enyl diphosphate</name>
        <dbReference type="ChEBI" id="CHEBI:128753"/>
    </ligand>
</feature>
<feature type="binding site" evidence="5">
    <location>
        <position position="165"/>
    </location>
    <ligand>
        <name>(2E)-4-hydroxy-3-methylbut-2-enyl diphosphate</name>
        <dbReference type="ChEBI" id="CHEBI:128753"/>
    </ligand>
</feature>
<feature type="binding site" evidence="5">
    <location>
        <position position="40"/>
    </location>
    <ligand>
        <name>(2E)-4-hydroxy-3-methylbut-2-enyl diphosphate</name>
        <dbReference type="ChEBI" id="CHEBI:128753"/>
    </ligand>
</feature>
<feature type="binding site" evidence="5">
    <location>
        <position position="125"/>
    </location>
    <ligand>
        <name>isopentenyl diphosphate</name>
        <dbReference type="ChEBI" id="CHEBI:128769"/>
    </ligand>
</feature>
<feature type="binding site" evidence="5">
    <location>
        <position position="12"/>
    </location>
    <ligand>
        <name>[4Fe-4S] cluster</name>
        <dbReference type="ChEBI" id="CHEBI:49883"/>
    </ligand>
</feature>
<comment type="caution">
    <text evidence="6">The sequence shown here is derived from an EMBL/GenBank/DDBJ whole genome shotgun (WGS) entry which is preliminary data.</text>
</comment>
<name>A0A1F4TK59_UNCSA</name>
<comment type="similarity">
    <text evidence="5">Belongs to the IspH family.</text>
</comment>
<dbReference type="UniPathway" id="UPA00059">
    <property type="reaction ID" value="UER00105"/>
</dbReference>
<comment type="pathway">
    <text evidence="5">Isoprenoid biosynthesis; isopentenyl diphosphate biosynthesis via DXP pathway; isopentenyl diphosphate from 1-deoxy-D-xylulose 5-phosphate: step 6/6.</text>
</comment>
<feature type="binding site" evidence="5">
    <location>
        <position position="223"/>
    </location>
    <ligand>
        <name>dimethylallyl diphosphate</name>
        <dbReference type="ChEBI" id="CHEBI:57623"/>
    </ligand>
</feature>
<feature type="binding site" evidence="5">
    <location>
        <position position="193"/>
    </location>
    <ligand>
        <name>[4Fe-4S] cluster</name>
        <dbReference type="ChEBI" id="CHEBI:49883"/>
    </ligand>
</feature>
<dbReference type="PANTHER" id="PTHR30426:SF0">
    <property type="entry name" value="4-HYDROXY-3-METHYLBUT-2-ENYL DIPHOSPHATE REDUCTASE"/>
    <property type="match status" value="1"/>
</dbReference>
<keyword evidence="4 5" id="KW-0411">Iron-sulfur</keyword>
<comment type="caution">
    <text evidence="5">Lacks conserved residue(s) required for the propagation of feature annotation.</text>
</comment>
<feature type="binding site" evidence="5">
    <location>
        <position position="221"/>
    </location>
    <ligand>
        <name>(2E)-4-hydroxy-3-methylbut-2-enyl diphosphate</name>
        <dbReference type="ChEBI" id="CHEBI:128753"/>
    </ligand>
</feature>
<evidence type="ECO:0000256" key="3">
    <source>
        <dbReference type="ARBA" id="ARBA00023004"/>
    </source>
</evidence>
<dbReference type="NCBIfam" id="TIGR00216">
    <property type="entry name" value="ispH_lytB"/>
    <property type="match status" value="1"/>
</dbReference>
<sequence length="281" mass="30896">MPILTAKHAGFCEGVERAYRIALKEIEADKNVFMLGNLVHNTQVVDKFKKLGIKNIKDLSEISPGTTGTLILSAHGVPPEVYEQAKVLGLKIVDTTCPWVKKPQRIAQQLAQEGWQVIIVGDKGHPEVKGLVGWSGGTAIVVQSVDELKQVRLDQEKPLGVLAQTTQSEESFSSIIAYLKQNFKNVKEQNTICGATEKRQSSAIDLAKRVDLILIVGDKMSANTKRLTELCSKTGTETHQIQTAEELNLAWLKGKEKVGITAGASTPDWVIWEVEQKLKTC</sequence>
<evidence type="ECO:0000313" key="7">
    <source>
        <dbReference type="Proteomes" id="UP000177309"/>
    </source>
</evidence>
<feature type="binding site" evidence="5">
    <location>
        <position position="223"/>
    </location>
    <ligand>
        <name>isopentenyl diphosphate</name>
        <dbReference type="ChEBI" id="CHEBI:128769"/>
    </ligand>
</feature>
<dbReference type="NCBIfam" id="NF002187">
    <property type="entry name" value="PRK01045.1-1"/>
    <property type="match status" value="1"/>
</dbReference>
<proteinExistence type="inferred from homology"/>
<evidence type="ECO:0000256" key="1">
    <source>
        <dbReference type="ARBA" id="ARBA00022485"/>
    </source>
</evidence>
<comment type="catalytic activity">
    <reaction evidence="5">
        <text>dimethylallyl diphosphate + 2 oxidized [2Fe-2S]-[ferredoxin] + H2O = (2E)-4-hydroxy-3-methylbut-2-enyl diphosphate + 2 reduced [2Fe-2S]-[ferredoxin] + 2 H(+)</text>
        <dbReference type="Rhea" id="RHEA:24825"/>
        <dbReference type="Rhea" id="RHEA-COMP:10000"/>
        <dbReference type="Rhea" id="RHEA-COMP:10001"/>
        <dbReference type="ChEBI" id="CHEBI:15377"/>
        <dbReference type="ChEBI" id="CHEBI:15378"/>
        <dbReference type="ChEBI" id="CHEBI:33737"/>
        <dbReference type="ChEBI" id="CHEBI:33738"/>
        <dbReference type="ChEBI" id="CHEBI:57623"/>
        <dbReference type="ChEBI" id="CHEBI:128753"/>
        <dbReference type="EC" id="1.17.7.4"/>
    </reaction>
</comment>
<dbReference type="GO" id="GO:0051745">
    <property type="term" value="F:4-hydroxy-3-methylbut-2-enyl diphosphate reductase activity"/>
    <property type="evidence" value="ECO:0007669"/>
    <property type="project" value="UniProtKB-UniRule"/>
</dbReference>
<dbReference type="CDD" id="cd13944">
    <property type="entry name" value="lytB_ispH"/>
    <property type="match status" value="1"/>
</dbReference>
<evidence type="ECO:0000256" key="2">
    <source>
        <dbReference type="ARBA" id="ARBA00022723"/>
    </source>
</evidence>
<keyword evidence="2 5" id="KW-0479">Metal-binding</keyword>
<feature type="binding site" evidence="5">
    <location>
        <position position="265"/>
    </location>
    <ligand>
        <name>isopentenyl diphosphate</name>
        <dbReference type="ChEBI" id="CHEBI:128769"/>
    </ligand>
</feature>
<dbReference type="Gene3D" id="3.40.50.11270">
    <property type="match status" value="1"/>
</dbReference>
<dbReference type="GO" id="GO:0016114">
    <property type="term" value="P:terpenoid biosynthetic process"/>
    <property type="evidence" value="ECO:0007669"/>
    <property type="project" value="UniProtKB-UniRule"/>
</dbReference>
<keyword evidence="5" id="KW-0560">Oxidoreductase</keyword>
<feature type="binding site" evidence="5">
    <location>
        <position position="223"/>
    </location>
    <ligand>
        <name>(2E)-4-hydroxy-3-methylbut-2-enyl diphosphate</name>
        <dbReference type="ChEBI" id="CHEBI:128753"/>
    </ligand>
</feature>
<dbReference type="GO" id="GO:0050992">
    <property type="term" value="P:dimethylallyl diphosphate biosynthetic process"/>
    <property type="evidence" value="ECO:0007669"/>
    <property type="project" value="UniProtKB-UniRule"/>
</dbReference>
<dbReference type="Gene3D" id="3.40.1010.20">
    <property type="entry name" value="4-hydroxy-3-methylbut-2-enyl diphosphate reductase, catalytic domain"/>
    <property type="match status" value="2"/>
</dbReference>
<dbReference type="Pfam" id="PF02401">
    <property type="entry name" value="LYTB"/>
    <property type="match status" value="1"/>
</dbReference>
<reference evidence="6 7" key="1">
    <citation type="journal article" date="2016" name="Nat. Commun.">
        <title>Thousands of microbial genomes shed light on interconnected biogeochemical processes in an aquifer system.</title>
        <authorList>
            <person name="Anantharaman K."/>
            <person name="Brown C.T."/>
            <person name="Hug L.A."/>
            <person name="Sharon I."/>
            <person name="Castelle C.J."/>
            <person name="Probst A.J."/>
            <person name="Thomas B.C."/>
            <person name="Singh A."/>
            <person name="Wilkins M.J."/>
            <person name="Karaoz U."/>
            <person name="Brodie E.L."/>
            <person name="Williams K.H."/>
            <person name="Hubbard S.S."/>
            <person name="Banfield J.F."/>
        </authorList>
    </citation>
    <scope>NUCLEOTIDE SEQUENCE [LARGE SCALE GENOMIC DNA]</scope>
</reference>
<comment type="cofactor">
    <cofactor evidence="5">
        <name>[4Fe-4S] cluster</name>
        <dbReference type="ChEBI" id="CHEBI:49883"/>
    </cofactor>
    <text evidence="5">Binds 1 [4Fe-4S] cluster per subunit.</text>
</comment>
<feature type="binding site" evidence="5">
    <location>
        <position position="75"/>
    </location>
    <ligand>
        <name>isopentenyl diphosphate</name>
        <dbReference type="ChEBI" id="CHEBI:128769"/>
    </ligand>
</feature>
<dbReference type="GO" id="GO:0051539">
    <property type="term" value="F:4 iron, 4 sulfur cluster binding"/>
    <property type="evidence" value="ECO:0007669"/>
    <property type="project" value="UniProtKB-UniRule"/>
</dbReference>
<feature type="binding site" evidence="5">
    <location>
        <position position="75"/>
    </location>
    <ligand>
        <name>dimethylallyl diphosphate</name>
        <dbReference type="ChEBI" id="CHEBI:57623"/>
    </ligand>
</feature>
<feature type="binding site" evidence="5">
    <location>
        <position position="40"/>
    </location>
    <ligand>
        <name>dimethylallyl diphosphate</name>
        <dbReference type="ChEBI" id="CHEBI:57623"/>
    </ligand>
</feature>
<feature type="binding site" evidence="5">
    <location>
        <position position="265"/>
    </location>
    <ligand>
        <name>(2E)-4-hydroxy-3-methylbut-2-enyl diphosphate</name>
        <dbReference type="ChEBI" id="CHEBI:128753"/>
    </ligand>
</feature>
<dbReference type="InterPro" id="IPR003451">
    <property type="entry name" value="LytB/IspH"/>
</dbReference>
<dbReference type="PANTHER" id="PTHR30426">
    <property type="entry name" value="4-HYDROXY-3-METHYLBUT-2-ENYL DIPHOSPHATE REDUCTASE"/>
    <property type="match status" value="1"/>
</dbReference>
<feature type="binding site" evidence="5">
    <location>
        <position position="221"/>
    </location>
    <ligand>
        <name>isopentenyl diphosphate</name>
        <dbReference type="ChEBI" id="CHEBI:128769"/>
    </ligand>
</feature>
<feature type="active site" description="Proton donor" evidence="5">
    <location>
        <position position="127"/>
    </location>
</feature>
<comment type="pathway">
    <text evidence="5">Isoprenoid biosynthesis; dimethylallyl diphosphate biosynthesis; dimethylallyl diphosphate from (2E)-4-hydroxy-3-methylbutenyl diphosphate: step 1/1.</text>
</comment>
<dbReference type="GO" id="GO:0046872">
    <property type="term" value="F:metal ion binding"/>
    <property type="evidence" value="ECO:0007669"/>
    <property type="project" value="UniProtKB-KW"/>
</dbReference>
<feature type="binding site" evidence="5">
    <location>
        <position position="265"/>
    </location>
    <ligand>
        <name>dimethylallyl diphosphate</name>
        <dbReference type="ChEBI" id="CHEBI:57623"/>
    </ligand>
</feature>
<evidence type="ECO:0000313" key="6">
    <source>
        <dbReference type="EMBL" id="OGC32987.1"/>
    </source>
</evidence>
<feature type="binding site" evidence="5">
    <location>
        <position position="125"/>
    </location>
    <ligand>
        <name>(2E)-4-hydroxy-3-methylbut-2-enyl diphosphate</name>
        <dbReference type="ChEBI" id="CHEBI:128753"/>
    </ligand>
</feature>
<keyword evidence="1 5" id="KW-0004">4Fe-4S</keyword>
<dbReference type="EC" id="1.17.7.4" evidence="5"/>
<evidence type="ECO:0000256" key="5">
    <source>
        <dbReference type="HAMAP-Rule" id="MF_00191"/>
    </source>
</evidence>
<feature type="binding site" evidence="5">
    <location>
        <position position="97"/>
    </location>
    <ligand>
        <name>[4Fe-4S] cluster</name>
        <dbReference type="ChEBI" id="CHEBI:49883"/>
    </ligand>
</feature>
<comment type="catalytic activity">
    <reaction evidence="5">
        <text>isopentenyl diphosphate + 2 oxidized [2Fe-2S]-[ferredoxin] + H2O = (2E)-4-hydroxy-3-methylbut-2-enyl diphosphate + 2 reduced [2Fe-2S]-[ferredoxin] + 2 H(+)</text>
        <dbReference type="Rhea" id="RHEA:24488"/>
        <dbReference type="Rhea" id="RHEA-COMP:10000"/>
        <dbReference type="Rhea" id="RHEA-COMP:10001"/>
        <dbReference type="ChEBI" id="CHEBI:15377"/>
        <dbReference type="ChEBI" id="CHEBI:15378"/>
        <dbReference type="ChEBI" id="CHEBI:33737"/>
        <dbReference type="ChEBI" id="CHEBI:33738"/>
        <dbReference type="ChEBI" id="CHEBI:128753"/>
        <dbReference type="ChEBI" id="CHEBI:128769"/>
        <dbReference type="EC" id="1.17.7.4"/>
    </reaction>
</comment>
<keyword evidence="3 5" id="KW-0408">Iron</keyword>
<dbReference type="Proteomes" id="UP000177309">
    <property type="component" value="Unassembled WGS sequence"/>
</dbReference>
<feature type="binding site" evidence="5">
    <location>
        <position position="40"/>
    </location>
    <ligand>
        <name>isopentenyl diphosphate</name>
        <dbReference type="ChEBI" id="CHEBI:128769"/>
    </ligand>
</feature>
<organism evidence="6 7">
    <name type="scientific">candidate division WOR-1 bacterium RIFOXYC2_FULL_41_25</name>
    <dbReference type="NCBI Taxonomy" id="1802586"/>
    <lineage>
        <taxon>Bacteria</taxon>
        <taxon>Bacillati</taxon>
        <taxon>Saganbacteria</taxon>
    </lineage>
</organism>
<dbReference type="AlphaFoldDB" id="A0A1F4TK59"/>
<comment type="function">
    <text evidence="5">Catalyzes the conversion of 1-hydroxy-2-methyl-2-(E)-butenyl 4-diphosphate (HMBPP) into a mixture of isopentenyl diphosphate (IPP) and dimethylallyl diphosphate (DMAPP). Acts in the terminal step of the DOXP/MEP pathway for isoprenoid precursor biosynthesis.</text>
</comment>
<dbReference type="HAMAP" id="MF_00191">
    <property type="entry name" value="IspH"/>
    <property type="match status" value="1"/>
</dbReference>
<feature type="binding site" evidence="5">
    <location>
        <position position="221"/>
    </location>
    <ligand>
        <name>dimethylallyl diphosphate</name>
        <dbReference type="ChEBI" id="CHEBI:57623"/>
    </ligand>
</feature>
<accession>A0A1F4TK59</accession>
<dbReference type="EMBL" id="MEUI01000041">
    <property type="protein sequence ID" value="OGC32987.1"/>
    <property type="molecule type" value="Genomic_DNA"/>
</dbReference>
<gene>
    <name evidence="5" type="primary">ispH</name>
    <name evidence="6" type="ORF">A2462_03610</name>
</gene>
<dbReference type="UniPathway" id="UPA00056">
    <property type="reaction ID" value="UER00097"/>
</dbReference>
<protein>
    <recommendedName>
        <fullName evidence="5">4-hydroxy-3-methylbut-2-enyl diphosphate reductase</fullName>
        <shortName evidence="5">HMBPP reductase</shortName>
        <ecNumber evidence="5">1.17.7.4</ecNumber>
    </recommendedName>
</protein>